<organism evidence="1 2">
    <name type="scientific">Vitis vinifera</name>
    <name type="common">Grape</name>
    <dbReference type="NCBI Taxonomy" id="29760"/>
    <lineage>
        <taxon>Eukaryota</taxon>
        <taxon>Viridiplantae</taxon>
        <taxon>Streptophyta</taxon>
        <taxon>Embryophyta</taxon>
        <taxon>Tracheophyta</taxon>
        <taxon>Spermatophyta</taxon>
        <taxon>Magnoliopsida</taxon>
        <taxon>eudicotyledons</taxon>
        <taxon>Gunneridae</taxon>
        <taxon>Pentapetalae</taxon>
        <taxon>rosids</taxon>
        <taxon>Vitales</taxon>
        <taxon>Vitaceae</taxon>
        <taxon>Viteae</taxon>
        <taxon>Vitis</taxon>
    </lineage>
</organism>
<gene>
    <name evidence="1" type="ORF">CK203_002211</name>
</gene>
<dbReference type="EMBL" id="QGNW01000005">
    <property type="protein sequence ID" value="RVX21143.1"/>
    <property type="molecule type" value="Genomic_DNA"/>
</dbReference>
<protein>
    <submittedName>
        <fullName evidence="1">Uncharacterized protein</fullName>
    </submittedName>
</protein>
<proteinExistence type="predicted"/>
<evidence type="ECO:0000313" key="1">
    <source>
        <dbReference type="EMBL" id="RVX21143.1"/>
    </source>
</evidence>
<dbReference type="AlphaFoldDB" id="A0A438KIU6"/>
<comment type="caution">
    <text evidence="1">The sequence shown here is derived from an EMBL/GenBank/DDBJ whole genome shotgun (WGS) entry which is preliminary data.</text>
</comment>
<dbReference type="Proteomes" id="UP000288805">
    <property type="component" value="Unassembled WGS sequence"/>
</dbReference>
<reference evidence="1 2" key="1">
    <citation type="journal article" date="2018" name="PLoS Genet.">
        <title>Population sequencing reveals clonal diversity and ancestral inbreeding in the grapevine cultivar Chardonnay.</title>
        <authorList>
            <person name="Roach M.J."/>
            <person name="Johnson D.L."/>
            <person name="Bohlmann J."/>
            <person name="van Vuuren H.J."/>
            <person name="Jones S.J."/>
            <person name="Pretorius I.S."/>
            <person name="Schmidt S.A."/>
            <person name="Borneman A.R."/>
        </authorList>
    </citation>
    <scope>NUCLEOTIDE SEQUENCE [LARGE SCALE GENOMIC DNA]</scope>
    <source>
        <strain evidence="2">cv. Chardonnay</strain>
        <tissue evidence="1">Leaf</tissue>
    </source>
</reference>
<sequence>MLLLLGSRTRDWLCLNPRFEVSKVVWKMLLTNRMEIKHLKAYKAVSSRKSSGRYRPYSNVDSFLKVSLIILPFFLCGDFKYGQPFNPNENHCKLLDCNVVK</sequence>
<name>A0A438KIU6_VITVI</name>
<accession>A0A438KIU6</accession>
<evidence type="ECO:0000313" key="2">
    <source>
        <dbReference type="Proteomes" id="UP000288805"/>
    </source>
</evidence>